<evidence type="ECO:0000256" key="2">
    <source>
        <dbReference type="ARBA" id="ARBA00023172"/>
    </source>
</evidence>
<dbReference type="Pfam" id="PF02796">
    <property type="entry name" value="HTH_7"/>
    <property type="match status" value="1"/>
</dbReference>
<evidence type="ECO:0000313" key="4">
    <source>
        <dbReference type="EMBL" id="SHJ57576.1"/>
    </source>
</evidence>
<keyword evidence="5" id="KW-1185">Reference proteome</keyword>
<dbReference type="Gene3D" id="3.40.50.1390">
    <property type="entry name" value="Resolvase, N-terminal catalytic domain"/>
    <property type="match status" value="1"/>
</dbReference>
<dbReference type="PANTHER" id="PTHR30461:SF2">
    <property type="entry name" value="SERINE RECOMBINASE PINE-RELATED"/>
    <property type="match status" value="1"/>
</dbReference>
<dbReference type="SMART" id="SM00857">
    <property type="entry name" value="Resolvase"/>
    <property type="match status" value="1"/>
</dbReference>
<proteinExistence type="predicted"/>
<dbReference type="GO" id="GO:0003677">
    <property type="term" value="F:DNA binding"/>
    <property type="evidence" value="ECO:0007669"/>
    <property type="project" value="UniProtKB-KW"/>
</dbReference>
<dbReference type="RefSeq" id="WP_073272459.1">
    <property type="nucleotide sequence ID" value="NZ_FRAC01000006.1"/>
</dbReference>
<dbReference type="SUPFAM" id="SSF53041">
    <property type="entry name" value="Resolvase-like"/>
    <property type="match status" value="1"/>
</dbReference>
<protein>
    <submittedName>
        <fullName evidence="4">Site-specific DNA recombinase</fullName>
    </submittedName>
</protein>
<keyword evidence="1" id="KW-0238">DNA-binding</keyword>
<dbReference type="STRING" id="1121322.SAMN02745136_00431"/>
<evidence type="ECO:0000313" key="5">
    <source>
        <dbReference type="Proteomes" id="UP000184386"/>
    </source>
</evidence>
<evidence type="ECO:0000259" key="3">
    <source>
        <dbReference type="PROSITE" id="PS51736"/>
    </source>
</evidence>
<keyword evidence="2" id="KW-0233">DNA recombination</keyword>
<accession>A0A1M6KF39</accession>
<dbReference type="Gene3D" id="1.10.10.60">
    <property type="entry name" value="Homeodomain-like"/>
    <property type="match status" value="1"/>
</dbReference>
<dbReference type="InterPro" id="IPR050639">
    <property type="entry name" value="SSR_resolvase"/>
</dbReference>
<dbReference type="GO" id="GO:0000150">
    <property type="term" value="F:DNA strand exchange activity"/>
    <property type="evidence" value="ECO:0007669"/>
    <property type="project" value="InterPro"/>
</dbReference>
<sequence length="200" mass="22739">MENNKYYYGRVSTEAQSLLRQIDMAKNLGIDDENVYMEKMTGTKKHRPQLDRLLKEIEDEKQLGRSSTLYIESLSRLGRSTKDLLELIERLMLLDCTLVSSKEQIDTSTAVGRLLTTLLCALAEFERDLTVERTQNGLSASRARGRVGGRPPVNKKDLKIALSLYDSKEYSISEICKRCGVSQGTLYSTIRKRNMDVAYT</sequence>
<dbReference type="Pfam" id="PF00239">
    <property type="entry name" value="Resolvase"/>
    <property type="match status" value="1"/>
</dbReference>
<evidence type="ECO:0000256" key="1">
    <source>
        <dbReference type="ARBA" id="ARBA00023125"/>
    </source>
</evidence>
<reference evidence="4 5" key="1">
    <citation type="submission" date="2016-11" db="EMBL/GenBank/DDBJ databases">
        <authorList>
            <person name="Jaros S."/>
            <person name="Januszkiewicz K."/>
            <person name="Wedrychowicz H."/>
        </authorList>
    </citation>
    <scope>NUCLEOTIDE SEQUENCE [LARGE SCALE GENOMIC DNA]</scope>
    <source>
        <strain evidence="4 5">DSM 15929</strain>
    </source>
</reference>
<dbReference type="InterPro" id="IPR006120">
    <property type="entry name" value="Resolvase_HTH_dom"/>
</dbReference>
<feature type="domain" description="Resolvase/invertase-type recombinase catalytic" evidence="3">
    <location>
        <begin position="4"/>
        <end position="145"/>
    </location>
</feature>
<dbReference type="PROSITE" id="PS51736">
    <property type="entry name" value="RECOMBINASES_3"/>
    <property type="match status" value="1"/>
</dbReference>
<dbReference type="InterPro" id="IPR006119">
    <property type="entry name" value="Resolv_N"/>
</dbReference>
<dbReference type="OrthoDB" id="9797501at2"/>
<dbReference type="Proteomes" id="UP000184386">
    <property type="component" value="Unassembled WGS sequence"/>
</dbReference>
<dbReference type="CDD" id="cd03768">
    <property type="entry name" value="SR_ResInv"/>
    <property type="match status" value="1"/>
</dbReference>
<dbReference type="AlphaFoldDB" id="A0A1M6KF39"/>
<dbReference type="PANTHER" id="PTHR30461">
    <property type="entry name" value="DNA-INVERTASE FROM LAMBDOID PROPHAGE"/>
    <property type="match status" value="1"/>
</dbReference>
<dbReference type="EMBL" id="FRAC01000006">
    <property type="protein sequence ID" value="SHJ57576.1"/>
    <property type="molecule type" value="Genomic_DNA"/>
</dbReference>
<dbReference type="InterPro" id="IPR036162">
    <property type="entry name" value="Resolvase-like_N_sf"/>
</dbReference>
<name>A0A1M6KF39_9FIRM</name>
<gene>
    <name evidence="4" type="ORF">SAMN02745136_00431</name>
</gene>
<organism evidence="4 5">
    <name type="scientific">Anaerocolumna jejuensis DSM 15929</name>
    <dbReference type="NCBI Taxonomy" id="1121322"/>
    <lineage>
        <taxon>Bacteria</taxon>
        <taxon>Bacillati</taxon>
        <taxon>Bacillota</taxon>
        <taxon>Clostridia</taxon>
        <taxon>Lachnospirales</taxon>
        <taxon>Lachnospiraceae</taxon>
        <taxon>Anaerocolumna</taxon>
    </lineage>
</organism>